<protein>
    <recommendedName>
        <fullName evidence="3">Response regulatory domain-containing protein</fullName>
    </recommendedName>
</protein>
<reference evidence="2" key="1">
    <citation type="submission" date="2020-06" db="EMBL/GenBank/DDBJ databases">
        <title>Draft genomic sequecing of Geomonas sp. Red745.</title>
        <authorList>
            <person name="Itoh H."/>
            <person name="Xu Z.X."/>
            <person name="Ushijima N."/>
            <person name="Masuda Y."/>
            <person name="Shiratori Y."/>
            <person name="Senoo K."/>
        </authorList>
    </citation>
    <scope>NUCLEOTIDE SEQUENCE [LARGE SCALE GENOMIC DNA]</scope>
    <source>
        <strain evidence="2">Red745</strain>
    </source>
</reference>
<dbReference type="Proteomes" id="UP000587586">
    <property type="component" value="Unassembled WGS sequence"/>
</dbReference>
<comment type="caution">
    <text evidence="1">The sequence shown here is derived from an EMBL/GenBank/DDBJ whole genome shotgun (WGS) entry which is preliminary data.</text>
</comment>
<organism evidence="1 2">
    <name type="scientific">Geomonas limicola</name>
    <dbReference type="NCBI Taxonomy" id="2740186"/>
    <lineage>
        <taxon>Bacteria</taxon>
        <taxon>Pseudomonadati</taxon>
        <taxon>Thermodesulfobacteriota</taxon>
        <taxon>Desulfuromonadia</taxon>
        <taxon>Geobacterales</taxon>
        <taxon>Geobacteraceae</taxon>
        <taxon>Geomonas</taxon>
    </lineage>
</organism>
<name>A0A6V8N7Z7_9BACT</name>
<evidence type="ECO:0000313" key="1">
    <source>
        <dbReference type="EMBL" id="GFO68702.1"/>
    </source>
</evidence>
<dbReference type="AlphaFoldDB" id="A0A6V8N7Z7"/>
<evidence type="ECO:0008006" key="3">
    <source>
        <dbReference type="Google" id="ProtNLM"/>
    </source>
</evidence>
<accession>A0A6V8N7Z7</accession>
<evidence type="ECO:0000313" key="2">
    <source>
        <dbReference type="Proteomes" id="UP000587586"/>
    </source>
</evidence>
<keyword evidence="2" id="KW-1185">Reference proteome</keyword>
<proteinExistence type="predicted"/>
<dbReference type="EMBL" id="BLXZ01000004">
    <property type="protein sequence ID" value="GFO68702.1"/>
    <property type="molecule type" value="Genomic_DNA"/>
</dbReference>
<gene>
    <name evidence="1" type="ORF">GMLC_22810</name>
</gene>
<sequence length="46" mass="5119">MLIISSGYTADPFLDEKREMQVNGLVAKPYNLKQLSDELCRAMGTA</sequence>